<gene>
    <name evidence="13" type="ORF">J2Z70_003791</name>
</gene>
<keyword evidence="8" id="KW-0067">ATP-binding</keyword>
<accession>A0ABS4NU89</accession>
<dbReference type="EC" id="2.7.13.3" evidence="13"/>
<dbReference type="InterPro" id="IPR003660">
    <property type="entry name" value="HAMP_dom"/>
</dbReference>
<keyword evidence="3" id="KW-0597">Phosphoprotein</keyword>
<evidence type="ECO:0000313" key="13">
    <source>
        <dbReference type="EMBL" id="MBP2113630.1"/>
    </source>
</evidence>
<dbReference type="EMBL" id="JAGGLV010000012">
    <property type="protein sequence ID" value="MBP2113630.1"/>
    <property type="molecule type" value="Genomic_DNA"/>
</dbReference>
<dbReference type="InterPro" id="IPR050640">
    <property type="entry name" value="Bact_2-comp_sensor_kinase"/>
</dbReference>
<dbReference type="Pfam" id="PF00672">
    <property type="entry name" value="HAMP"/>
    <property type="match status" value="1"/>
</dbReference>
<dbReference type="CDD" id="cd06225">
    <property type="entry name" value="HAMP"/>
    <property type="match status" value="1"/>
</dbReference>
<evidence type="ECO:0000256" key="11">
    <source>
        <dbReference type="ARBA" id="ARBA00023136"/>
    </source>
</evidence>
<dbReference type="Gene3D" id="3.30.565.10">
    <property type="entry name" value="Histidine kinase-like ATPase, C-terminal domain"/>
    <property type="match status" value="1"/>
</dbReference>
<keyword evidence="6" id="KW-0547">Nucleotide-binding</keyword>
<dbReference type="Pfam" id="PF02518">
    <property type="entry name" value="HATPase_c"/>
    <property type="match status" value="1"/>
</dbReference>
<dbReference type="PANTHER" id="PTHR34220">
    <property type="entry name" value="SENSOR HISTIDINE KINASE YPDA"/>
    <property type="match status" value="1"/>
</dbReference>
<keyword evidence="4 13" id="KW-0808">Transferase</keyword>
<dbReference type="InterPro" id="IPR036890">
    <property type="entry name" value="HATPase_C_sf"/>
</dbReference>
<evidence type="ECO:0000256" key="3">
    <source>
        <dbReference type="ARBA" id="ARBA00022553"/>
    </source>
</evidence>
<comment type="caution">
    <text evidence="13">The sequence shown here is derived from an EMBL/GenBank/DDBJ whole genome shotgun (WGS) entry which is preliminary data.</text>
</comment>
<evidence type="ECO:0000259" key="12">
    <source>
        <dbReference type="PROSITE" id="PS50885"/>
    </source>
</evidence>
<keyword evidence="9" id="KW-1133">Transmembrane helix</keyword>
<evidence type="ECO:0000256" key="6">
    <source>
        <dbReference type="ARBA" id="ARBA00022741"/>
    </source>
</evidence>
<evidence type="ECO:0000313" key="14">
    <source>
        <dbReference type="Proteomes" id="UP000773462"/>
    </source>
</evidence>
<evidence type="ECO:0000256" key="1">
    <source>
        <dbReference type="ARBA" id="ARBA00004651"/>
    </source>
</evidence>
<comment type="subcellular location">
    <subcellularLocation>
        <location evidence="1">Cell membrane</location>
        <topology evidence="1">Multi-pass membrane protein</topology>
    </subcellularLocation>
</comment>
<dbReference type="GO" id="GO:0004673">
    <property type="term" value="F:protein histidine kinase activity"/>
    <property type="evidence" value="ECO:0007669"/>
    <property type="project" value="UniProtKB-EC"/>
</dbReference>
<keyword evidence="14" id="KW-1185">Reference proteome</keyword>
<evidence type="ECO:0000256" key="9">
    <source>
        <dbReference type="ARBA" id="ARBA00022989"/>
    </source>
</evidence>
<dbReference type="Gene3D" id="6.10.340.10">
    <property type="match status" value="1"/>
</dbReference>
<dbReference type="Pfam" id="PF06580">
    <property type="entry name" value="His_kinase"/>
    <property type="match status" value="1"/>
</dbReference>
<dbReference type="SUPFAM" id="SSF55874">
    <property type="entry name" value="ATPase domain of HSP90 chaperone/DNA topoisomerase II/histidine kinase"/>
    <property type="match status" value="1"/>
</dbReference>
<keyword evidence="11" id="KW-0472">Membrane</keyword>
<organism evidence="13 14">
    <name type="scientific">Paenibacillus silagei</name>
    <dbReference type="NCBI Taxonomy" id="1670801"/>
    <lineage>
        <taxon>Bacteria</taxon>
        <taxon>Bacillati</taxon>
        <taxon>Bacillota</taxon>
        <taxon>Bacilli</taxon>
        <taxon>Bacillales</taxon>
        <taxon>Paenibacillaceae</taxon>
        <taxon>Paenibacillus</taxon>
    </lineage>
</organism>
<dbReference type="PROSITE" id="PS50885">
    <property type="entry name" value="HAMP"/>
    <property type="match status" value="1"/>
</dbReference>
<evidence type="ECO:0000256" key="7">
    <source>
        <dbReference type="ARBA" id="ARBA00022777"/>
    </source>
</evidence>
<keyword evidence="5" id="KW-0812">Transmembrane</keyword>
<name>A0ABS4NU89_9BACL</name>
<evidence type="ECO:0000256" key="5">
    <source>
        <dbReference type="ARBA" id="ARBA00022692"/>
    </source>
</evidence>
<dbReference type="RefSeq" id="WP_209875758.1">
    <property type="nucleotide sequence ID" value="NZ_JAGGLV010000012.1"/>
</dbReference>
<evidence type="ECO:0000256" key="2">
    <source>
        <dbReference type="ARBA" id="ARBA00022475"/>
    </source>
</evidence>
<keyword evidence="7 13" id="KW-0418">Kinase</keyword>
<evidence type="ECO:0000256" key="8">
    <source>
        <dbReference type="ARBA" id="ARBA00022840"/>
    </source>
</evidence>
<reference evidence="13 14" key="1">
    <citation type="submission" date="2021-03" db="EMBL/GenBank/DDBJ databases">
        <title>Genomic Encyclopedia of Type Strains, Phase IV (KMG-IV): sequencing the most valuable type-strain genomes for metagenomic binning, comparative biology and taxonomic classification.</title>
        <authorList>
            <person name="Goeker M."/>
        </authorList>
    </citation>
    <scope>NUCLEOTIDE SEQUENCE [LARGE SCALE GENOMIC DNA]</scope>
    <source>
        <strain evidence="13 14">DSM 101953</strain>
    </source>
</reference>
<dbReference type="SMART" id="SM00304">
    <property type="entry name" value="HAMP"/>
    <property type="match status" value="1"/>
</dbReference>
<proteinExistence type="predicted"/>
<protein>
    <submittedName>
        <fullName evidence="13">Two-component system sensor histidine kinase YesM</fullName>
        <ecNumber evidence="13">2.7.13.3</ecNumber>
    </submittedName>
</protein>
<dbReference type="Proteomes" id="UP000773462">
    <property type="component" value="Unassembled WGS sequence"/>
</dbReference>
<evidence type="ECO:0000256" key="4">
    <source>
        <dbReference type="ARBA" id="ARBA00022679"/>
    </source>
</evidence>
<dbReference type="InterPro" id="IPR010559">
    <property type="entry name" value="Sig_transdc_His_kin_internal"/>
</dbReference>
<evidence type="ECO:0000256" key="10">
    <source>
        <dbReference type="ARBA" id="ARBA00023012"/>
    </source>
</evidence>
<dbReference type="SUPFAM" id="SSF158472">
    <property type="entry name" value="HAMP domain-like"/>
    <property type="match status" value="1"/>
</dbReference>
<sequence>MKEKHRLSQLSFRQKLILTSIACLVIPALGMLYITNVYSKLIIREHSLEKSTQSLRIVQSQIDVIFEEMVSVSNFVHFDPEIKTLLEDAKTNPVAARTLTSRLEQVAGDTIDLRITLLDKEGHAYSDYSFYDYDPRQFLKRRWFSTLEQLPPYDTLFMGAEDNYLTSLQAEQPYIFMTARALREETTAAPYAYLIVSRSEASIRERFASLEEDVYLLDEEENILSNRNQELIGTSFDQLLPVDELVFPDIVKFKGQNQLLLELPLKFARWRLISVAPYEQLTERLNGINRTGLIIQTIFAVSFLFALTVLLRRFTKPVLVLGKAARRVEDGDLMVRSGIRGADEIGSLGHSFDNMLDRVQLMLRQVETEQELKRQAEIAMLQAQINPHFLFNVLSSIRLKLLMKQDEENAAIVGSLSAMLRASFSSREEFVSIASELDFTKQYMELMRFTMRYPTEYAVHVDKELLLETVPRFILQPIIENAYKHGFLQGGGRVVITIGLVQSRLTITIEDNGTGMEEHTLAALLQHIRQKDAELGALSADGTPVAESARGIGLINVYQRLKLIYGERFEMNIESIHGLRTTVQLIMPVKRIGADNHDL</sequence>
<dbReference type="PANTHER" id="PTHR34220:SF11">
    <property type="entry name" value="SENSOR PROTEIN KINASE HPTS"/>
    <property type="match status" value="1"/>
</dbReference>
<feature type="domain" description="HAMP" evidence="12">
    <location>
        <begin position="312"/>
        <end position="364"/>
    </location>
</feature>
<keyword evidence="2" id="KW-1003">Cell membrane</keyword>
<dbReference type="InterPro" id="IPR003594">
    <property type="entry name" value="HATPase_dom"/>
</dbReference>
<keyword evidence="10" id="KW-0902">Two-component regulatory system</keyword>